<feature type="region of interest" description="Disordered" evidence="1">
    <location>
        <begin position="363"/>
        <end position="424"/>
    </location>
</feature>
<accession>A0A6P4DEX6</accession>
<dbReference type="RefSeq" id="XP_015963727.1">
    <property type="nucleotide sequence ID" value="XM_016108241.3"/>
</dbReference>
<protein>
    <submittedName>
        <fullName evidence="3">Uncharacterized protein LOC107487577</fullName>
    </submittedName>
</protein>
<dbReference type="PANTHER" id="PTHR34285:SF6">
    <property type="entry name" value="TRANSMEMBRANE PROTEIN"/>
    <property type="match status" value="1"/>
</dbReference>
<sequence>MLRCQFVTRGKVFFAPDTRFVTVRPILTNLIIFLSFSLQRHGGCGSPLTLLVSAQSTMKLSLKFQGQDENHHHMTAKLPITIFNHPFLSTITASSSATASGSDFCFSLSTNFPSGPSLKVSYFPTATSTATASLPFSLSLKSGLGLMGCPRHSPLVFSASFTLSPSYAPLPSFFLHLKPQFGHFSLNKTVFSDAIPPPEPTKPYFANASLDRNGSSSGWQEMKLEPFGARDNNNHNDRINDTPGTVFVPESEKRNNRNGDRRGVSAGVAVMARTVMPVTKGLLLNMRWGVNFPEDSGLKMPYLTVNKIGLERVVEEAKQEDEYNKKGRDLQMLKGMCLWMKKDLEDAEKENREMKQLLDEIRVRSNGGGNGGRKVSHSQHSSAGSSEFERWRSKKSVREANEKKEPPSPPPPKQSVASDVESELQKAIQAAAAAAASS</sequence>
<proteinExistence type="predicted"/>
<evidence type="ECO:0000256" key="1">
    <source>
        <dbReference type="SAM" id="MobiDB-lite"/>
    </source>
</evidence>
<evidence type="ECO:0000313" key="2">
    <source>
        <dbReference type="Proteomes" id="UP000515211"/>
    </source>
</evidence>
<gene>
    <name evidence="3" type="primary">LOC107487577</name>
</gene>
<feature type="compositionally biased region" description="Basic and acidic residues" evidence="1">
    <location>
        <begin position="387"/>
        <end position="406"/>
    </location>
</feature>
<organism evidence="2 3">
    <name type="scientific">Arachis duranensis</name>
    <name type="common">Wild peanut</name>
    <dbReference type="NCBI Taxonomy" id="130453"/>
    <lineage>
        <taxon>Eukaryota</taxon>
        <taxon>Viridiplantae</taxon>
        <taxon>Streptophyta</taxon>
        <taxon>Embryophyta</taxon>
        <taxon>Tracheophyta</taxon>
        <taxon>Spermatophyta</taxon>
        <taxon>Magnoliopsida</taxon>
        <taxon>eudicotyledons</taxon>
        <taxon>Gunneridae</taxon>
        <taxon>Pentapetalae</taxon>
        <taxon>rosids</taxon>
        <taxon>fabids</taxon>
        <taxon>Fabales</taxon>
        <taxon>Fabaceae</taxon>
        <taxon>Papilionoideae</taxon>
        <taxon>50 kb inversion clade</taxon>
        <taxon>dalbergioids sensu lato</taxon>
        <taxon>Dalbergieae</taxon>
        <taxon>Pterocarpus clade</taxon>
        <taxon>Arachis</taxon>
    </lineage>
</organism>
<dbReference type="PANTHER" id="PTHR34285">
    <property type="entry name" value="OS08G0510800 PROTEIN"/>
    <property type="match status" value="1"/>
</dbReference>
<dbReference type="KEGG" id="adu:107487577"/>
<evidence type="ECO:0000313" key="3">
    <source>
        <dbReference type="RefSeq" id="XP_015963727.1"/>
    </source>
</evidence>
<feature type="region of interest" description="Disordered" evidence="1">
    <location>
        <begin position="227"/>
        <end position="262"/>
    </location>
</feature>
<dbReference type="GeneID" id="107487577"/>
<keyword evidence="2" id="KW-1185">Reference proteome</keyword>
<dbReference type="AlphaFoldDB" id="A0A6P4DEX6"/>
<name>A0A6P4DEX6_ARADU</name>
<reference evidence="2" key="2">
    <citation type="journal article" date="2016" name="Nat. Genet.">
        <title>The genome sequences of Arachis duranensis and Arachis ipaensis, the diploid ancestors of cultivated peanut.</title>
        <authorList>
            <person name="Bertioli D.J."/>
            <person name="Cannon S.B."/>
            <person name="Froenicke L."/>
            <person name="Huang G."/>
            <person name="Farmer A.D."/>
            <person name="Cannon E.K."/>
            <person name="Liu X."/>
            <person name="Gao D."/>
            <person name="Clevenger J."/>
            <person name="Dash S."/>
            <person name="Ren L."/>
            <person name="Moretzsohn M.C."/>
            <person name="Shirasawa K."/>
            <person name="Huang W."/>
            <person name="Vidigal B."/>
            <person name="Abernathy B."/>
            <person name="Chu Y."/>
            <person name="Niederhuth C.E."/>
            <person name="Umale P."/>
            <person name="Araujo A.C."/>
            <person name="Kozik A."/>
            <person name="Kim K.D."/>
            <person name="Burow M.D."/>
            <person name="Varshney R.K."/>
            <person name="Wang X."/>
            <person name="Zhang X."/>
            <person name="Barkley N."/>
            <person name="Guimaraes P.M."/>
            <person name="Isobe S."/>
            <person name="Guo B."/>
            <person name="Liao B."/>
            <person name="Stalker H.T."/>
            <person name="Schmitz R.J."/>
            <person name="Scheffler B.E."/>
            <person name="Leal-Bertioli S.C."/>
            <person name="Xun X."/>
            <person name="Jackson S.A."/>
            <person name="Michelmore R."/>
            <person name="Ozias-Akins P."/>
        </authorList>
    </citation>
    <scope>NUCLEOTIDE SEQUENCE [LARGE SCALE GENOMIC DNA]</scope>
    <source>
        <strain evidence="2">cv. V14167</strain>
    </source>
</reference>
<reference evidence="3" key="3">
    <citation type="submission" date="2025-08" db="UniProtKB">
        <authorList>
            <consortium name="RefSeq"/>
        </authorList>
    </citation>
    <scope>IDENTIFICATION</scope>
</reference>
<feature type="compositionally biased region" description="Basic and acidic residues" evidence="1">
    <location>
        <begin position="250"/>
        <end position="262"/>
    </location>
</feature>
<reference evidence="3" key="1">
    <citation type="journal article" date="2014" name="PLoS ONE">
        <title>Comparisons of De Novo Transcriptome Assemblers in Diploid and Polyploid Species Using Peanut (Arachis spp.) RNA-Seq Data.</title>
        <authorList>
            <person name="Chopra R."/>
            <person name="Burow G."/>
            <person name="Farmer A."/>
            <person name="Mudge J."/>
            <person name="Simpson C.E."/>
            <person name="Burow M.D."/>
        </authorList>
    </citation>
    <scope>NUCLEOTIDE SEQUENCE</scope>
</reference>
<dbReference type="OrthoDB" id="693868at2759"/>
<dbReference type="Proteomes" id="UP000515211">
    <property type="component" value="Chromosome 5"/>
</dbReference>